<dbReference type="PANTHER" id="PTHR43047:SF72">
    <property type="entry name" value="OSMOSENSING HISTIDINE PROTEIN KINASE SLN1"/>
    <property type="match status" value="1"/>
</dbReference>
<feature type="modified residue" description="4-aspartylphosphate" evidence="6">
    <location>
        <position position="1115"/>
    </location>
</feature>
<evidence type="ECO:0000256" key="6">
    <source>
        <dbReference type="PROSITE-ProRule" id="PRU00169"/>
    </source>
</evidence>
<evidence type="ECO:0000259" key="10">
    <source>
        <dbReference type="PROSITE" id="PS50110"/>
    </source>
</evidence>
<evidence type="ECO:0000313" key="12">
    <source>
        <dbReference type="Proteomes" id="UP000215127"/>
    </source>
</evidence>
<dbReference type="SUPFAM" id="SSF52172">
    <property type="entry name" value="CheY-like"/>
    <property type="match status" value="1"/>
</dbReference>
<reference evidence="11 12" key="1">
    <citation type="submission" date="2016-06" db="EMBL/GenBank/DDBJ databases">
        <authorList>
            <person name="Kjaerup R.B."/>
            <person name="Dalgaard T.S."/>
            <person name="Juul-Madsen H.R."/>
        </authorList>
    </citation>
    <scope>NUCLEOTIDE SEQUENCE [LARGE SCALE GENOMIC DNA]</scope>
</reference>
<dbReference type="InterPro" id="IPR036097">
    <property type="entry name" value="HisK_dim/P_sf"/>
</dbReference>
<evidence type="ECO:0000256" key="3">
    <source>
        <dbReference type="ARBA" id="ARBA00022553"/>
    </source>
</evidence>
<protein>
    <recommendedName>
        <fullName evidence="2">histidine kinase</fullName>
        <ecNumber evidence="2">2.7.13.3</ecNumber>
    </recommendedName>
</protein>
<dbReference type="Gene3D" id="1.10.287.130">
    <property type="match status" value="1"/>
</dbReference>
<feature type="region of interest" description="Disordered" evidence="7">
    <location>
        <begin position="236"/>
        <end position="285"/>
    </location>
</feature>
<evidence type="ECO:0000256" key="8">
    <source>
        <dbReference type="SAM" id="Phobius"/>
    </source>
</evidence>
<feature type="transmembrane region" description="Helical" evidence="8">
    <location>
        <begin position="1583"/>
        <end position="1605"/>
    </location>
</feature>
<dbReference type="PRINTS" id="PR00344">
    <property type="entry name" value="BCTRLSENSOR"/>
</dbReference>
<name>A0A1X7RVH0_ZYMT9</name>
<keyword evidence="8" id="KW-1133">Transmembrane helix</keyword>
<dbReference type="GO" id="GO:0009927">
    <property type="term" value="F:histidine phosphotransfer kinase activity"/>
    <property type="evidence" value="ECO:0007669"/>
    <property type="project" value="TreeGrafter"/>
</dbReference>
<dbReference type="InterPro" id="IPR011006">
    <property type="entry name" value="CheY-like_superfamily"/>
</dbReference>
<evidence type="ECO:0000313" key="11">
    <source>
        <dbReference type="EMBL" id="SMQ50927.1"/>
    </source>
</evidence>
<dbReference type="SUPFAM" id="SSF47384">
    <property type="entry name" value="Homodimeric domain of signal transducing histidine kinase"/>
    <property type="match status" value="1"/>
</dbReference>
<dbReference type="InterPro" id="IPR029016">
    <property type="entry name" value="GAF-like_dom_sf"/>
</dbReference>
<feature type="domain" description="Histidine kinase" evidence="9">
    <location>
        <begin position="580"/>
        <end position="836"/>
    </location>
</feature>
<keyword evidence="4" id="KW-0808">Transferase</keyword>
<dbReference type="FunFam" id="3.30.450.40:FF:000083">
    <property type="entry name" value="Sensor histidine kinase/response regulator, putative (AFU_orthologue AFUA_4G00660)"/>
    <property type="match status" value="1"/>
</dbReference>
<dbReference type="Proteomes" id="UP000215127">
    <property type="component" value="Chromosome 5"/>
</dbReference>
<evidence type="ECO:0000256" key="5">
    <source>
        <dbReference type="ARBA" id="ARBA00022777"/>
    </source>
</evidence>
<dbReference type="InterPro" id="IPR003594">
    <property type="entry name" value="HATPase_dom"/>
</dbReference>
<dbReference type="Gene3D" id="3.30.565.10">
    <property type="entry name" value="Histidine kinase-like ATPase, C-terminal domain"/>
    <property type="match status" value="1"/>
</dbReference>
<organism evidence="11 12">
    <name type="scientific">Zymoseptoria tritici (strain ST99CH_3D7)</name>
    <dbReference type="NCBI Taxonomy" id="1276538"/>
    <lineage>
        <taxon>Eukaryota</taxon>
        <taxon>Fungi</taxon>
        <taxon>Dikarya</taxon>
        <taxon>Ascomycota</taxon>
        <taxon>Pezizomycotina</taxon>
        <taxon>Dothideomycetes</taxon>
        <taxon>Dothideomycetidae</taxon>
        <taxon>Mycosphaerellales</taxon>
        <taxon>Mycosphaerellaceae</taxon>
        <taxon>Zymoseptoria</taxon>
    </lineage>
</organism>
<dbReference type="Pfam" id="PF00512">
    <property type="entry name" value="HisKA"/>
    <property type="match status" value="1"/>
</dbReference>
<dbReference type="InterPro" id="IPR005467">
    <property type="entry name" value="His_kinase_dom"/>
</dbReference>
<evidence type="ECO:0000256" key="7">
    <source>
        <dbReference type="SAM" id="MobiDB-lite"/>
    </source>
</evidence>
<feature type="domain" description="Response regulatory" evidence="10">
    <location>
        <begin position="1046"/>
        <end position="1198"/>
    </location>
</feature>
<feature type="region of interest" description="Disordered" evidence="7">
    <location>
        <begin position="393"/>
        <end position="422"/>
    </location>
</feature>
<dbReference type="SMART" id="SM00387">
    <property type="entry name" value="HATPase_c"/>
    <property type="match status" value="1"/>
</dbReference>
<gene>
    <name evidence="11" type="ORF">ZT3D7_G6080</name>
</gene>
<sequence length="1626" mass="179023">MEKQSKSLEDGVPERLSASRRERELRRYGEAVLALRSSKGSKTAKSSIDVPLTAFAQLVALRLGAKRALISLFDKKAQYILAEATQTLSLQQDYVHDKGDALHYGSAILPRTEDFSGELLQLARKSKTDDGLCGKKAALVISDLAAHARYSTHVQVVNAPFARCFAGVPLFTPSGFALGTVSILDDKPRPEGLSEPQIAFLRDVSTTIMTHLEMARVQTTHERGLRMVTGLSRFMEGKSTVADDRTPSDEDPTAADSTHASENASLGASSRTQALNHASNQERMSDARERFFEQSQAYSHNAPAGLPTQIIIPPCTRSSSLAAVTKVRRRKLVTRHSVQPRGRLGTSSQLQEDIVSQDVEHAFQRAAMIIQESMDMAGVLFLDASIGEFGSMRTDSGQSSDASDYDSVTAMEGEETANSANSHPLRLKPCRYLATSYQEGEDENYEPSHRTIPEKFLRGLMKRYPHGKIYNFGDDGVLSSDEQSDASSPTTEHRKRAWSDSVKILSIFPGVRSLAVMPLWDATRGRFFAATVAWSYNRTRLFTFQDDMNYLACCCDVVMAEVGRLDIQADVHAKTSFISSVSHELRSPLQGILGGVECLQEEIHNNDPSSRQQMVQMIDTCGRGLLDIINNLLEHAHSSSSGKTQRPGAHRRRGNAGDTAQQPVHDLAVLAEEVLDSALWSTPRPSALSTSKDDPAAPLAEDPSLRVILDVDIRNLPPTGWNVHVNSGAFRRILQNLTMNAIKYTDAGGYFKVTLSMDKGSSMIKISCTDSGRGMSEEFLKYGLWQAFKQEDSHTPGTGLGLSLVRSLVHEMGGTISLKSAKDVGTTIKLALPLQAGAPADTHNLSGLSEAAQIKGLTFTLVGFETTSEVARLAEATEIQRSSIEKVCRYLGMQPFEEHNGKTADILVITERAARRLVEDKKTSEETSGSRVCLIFCDSVTASRAARQLCASSLGPAMTVAQPLGPKQLLKALIFCLDNREKIPISAEKPTSPAVRVQTNGNHAALTPEKLVKRYAPSSGAVKVSASIEIAVRPVAPESGLITDSSVLLVDDNPINLTLLRRCIKRLGRIDLAAVNGQEALLVYKESHSHRLEHVRTSSDGKSTRTAPVRFILTDITMPVMDGLEFTRRVRAHEPRSNKQFLHSGVKPAAHAAKRPSCIWLSDAPLSRSSDGEQSGYYAYVEAWKYSNETQVSTENFIFGSLDESDIENWSWQRNSFAAPTVCPVRGTLEGGIRILFAQPKTTYRKAVPLKLAQSSVLEALNLPSTTFVSFQLSSGVHTMHTTPDGSDFESCDQFAFVFRSPQKWECSTGGLSMSHDFSSGITTALSIGYDLQSYTVSLRPLAPGQSLIRKIKDCHSRWTHPLLLPSLFLVDHAQRVHNYINNLLSERVVLVEHLVGVTQTGRSQQPHLDFRNSEHAGDANSLKLFEGQRLQRENARKLVEKINDLSTQILFSKRSPEWNIGCNKFVLQLLEGSTRLANCRSIPARSFKEVLEFVRAYSEASAEVIQTNQDRVSLQLDILYTSIAQDDSQTSADLAKAAVMDSTSMKIIAIITAAYLPGMFVATLFSMDMFTWPSDSPVSSSFWIYWVVAVPLTAATLTGFRLWWKFERDRFGRRAQQATHDRPKG</sequence>
<dbReference type="CDD" id="cd17546">
    <property type="entry name" value="REC_hyHK_CKI1_RcsC-like"/>
    <property type="match status" value="1"/>
</dbReference>
<dbReference type="Pfam" id="PF02518">
    <property type="entry name" value="HATPase_c"/>
    <property type="match status" value="1"/>
</dbReference>
<dbReference type="SMART" id="SM00388">
    <property type="entry name" value="HisKA"/>
    <property type="match status" value="1"/>
</dbReference>
<dbReference type="EC" id="2.7.13.3" evidence="2"/>
<dbReference type="Gene3D" id="3.40.50.2300">
    <property type="match status" value="1"/>
</dbReference>
<dbReference type="SUPFAM" id="SSF55781">
    <property type="entry name" value="GAF domain-like"/>
    <property type="match status" value="1"/>
</dbReference>
<evidence type="ECO:0000259" key="9">
    <source>
        <dbReference type="PROSITE" id="PS50109"/>
    </source>
</evidence>
<keyword evidence="5" id="KW-0418">Kinase</keyword>
<evidence type="ECO:0000256" key="4">
    <source>
        <dbReference type="ARBA" id="ARBA00022679"/>
    </source>
</evidence>
<feature type="compositionally biased region" description="Polar residues" evidence="7">
    <location>
        <begin position="255"/>
        <end position="282"/>
    </location>
</feature>
<dbReference type="GO" id="GO:0000155">
    <property type="term" value="F:phosphorelay sensor kinase activity"/>
    <property type="evidence" value="ECO:0007669"/>
    <property type="project" value="InterPro"/>
</dbReference>
<evidence type="ECO:0000256" key="1">
    <source>
        <dbReference type="ARBA" id="ARBA00000085"/>
    </source>
</evidence>
<dbReference type="SUPFAM" id="SSF55874">
    <property type="entry name" value="ATPase domain of HSP90 chaperone/DNA topoisomerase II/histidine kinase"/>
    <property type="match status" value="1"/>
</dbReference>
<keyword evidence="3 6" id="KW-0597">Phosphoprotein</keyword>
<dbReference type="STRING" id="1276538.A0A1X7RVH0"/>
<dbReference type="PROSITE" id="PS50110">
    <property type="entry name" value="RESPONSE_REGULATORY"/>
    <property type="match status" value="1"/>
</dbReference>
<dbReference type="GO" id="GO:0005886">
    <property type="term" value="C:plasma membrane"/>
    <property type="evidence" value="ECO:0007669"/>
    <property type="project" value="TreeGrafter"/>
</dbReference>
<feature type="compositionally biased region" description="Polar residues" evidence="7">
    <location>
        <begin position="393"/>
        <end position="402"/>
    </location>
</feature>
<dbReference type="InterPro" id="IPR001789">
    <property type="entry name" value="Sig_transdc_resp-reg_receiver"/>
</dbReference>
<keyword evidence="12" id="KW-1185">Reference proteome</keyword>
<feature type="transmembrane region" description="Helical" evidence="8">
    <location>
        <begin position="1548"/>
        <end position="1571"/>
    </location>
</feature>
<feature type="region of interest" description="Disordered" evidence="7">
    <location>
        <begin position="1"/>
        <end position="22"/>
    </location>
</feature>
<dbReference type="Gene3D" id="3.30.450.40">
    <property type="match status" value="1"/>
</dbReference>
<feature type="region of interest" description="Disordered" evidence="7">
    <location>
        <begin position="637"/>
        <end position="662"/>
    </location>
</feature>
<keyword evidence="8" id="KW-0472">Membrane</keyword>
<dbReference type="Gene3D" id="1.20.58.340">
    <property type="entry name" value="Magnesium transport protein CorA, transmembrane region"/>
    <property type="match status" value="1"/>
</dbReference>
<dbReference type="InterPro" id="IPR003661">
    <property type="entry name" value="HisK_dim/P_dom"/>
</dbReference>
<dbReference type="PANTHER" id="PTHR43047">
    <property type="entry name" value="TWO-COMPONENT HISTIDINE PROTEIN KINASE"/>
    <property type="match status" value="1"/>
</dbReference>
<dbReference type="EMBL" id="LT853696">
    <property type="protein sequence ID" value="SMQ50927.1"/>
    <property type="molecule type" value="Genomic_DNA"/>
</dbReference>
<comment type="catalytic activity">
    <reaction evidence="1">
        <text>ATP + protein L-histidine = ADP + protein N-phospho-L-histidine.</text>
        <dbReference type="EC" id="2.7.13.3"/>
    </reaction>
</comment>
<dbReference type="InterPro" id="IPR036890">
    <property type="entry name" value="HATPase_C_sf"/>
</dbReference>
<dbReference type="CDD" id="cd00082">
    <property type="entry name" value="HisKA"/>
    <property type="match status" value="1"/>
</dbReference>
<keyword evidence="8" id="KW-0812">Transmembrane</keyword>
<evidence type="ECO:0000256" key="2">
    <source>
        <dbReference type="ARBA" id="ARBA00012438"/>
    </source>
</evidence>
<dbReference type="PROSITE" id="PS50109">
    <property type="entry name" value="HIS_KIN"/>
    <property type="match status" value="1"/>
</dbReference>
<accession>A0A1X7RVH0</accession>
<dbReference type="InterPro" id="IPR004358">
    <property type="entry name" value="Sig_transdc_His_kin-like_C"/>
</dbReference>
<proteinExistence type="predicted"/>